<dbReference type="GO" id="GO:1903457">
    <property type="term" value="P:lactate catabolic process"/>
    <property type="evidence" value="ECO:0007669"/>
    <property type="project" value="TreeGrafter"/>
</dbReference>
<dbReference type="AlphaFoldDB" id="A0A8J3IMH2"/>
<organism evidence="2 3">
    <name type="scientific">Reticulibacter mediterranei</name>
    <dbReference type="NCBI Taxonomy" id="2778369"/>
    <lineage>
        <taxon>Bacteria</taxon>
        <taxon>Bacillati</taxon>
        <taxon>Chloroflexota</taxon>
        <taxon>Ktedonobacteria</taxon>
        <taxon>Ktedonobacterales</taxon>
        <taxon>Reticulibacteraceae</taxon>
        <taxon>Reticulibacter</taxon>
    </lineage>
</organism>
<dbReference type="SUPFAM" id="SSF56176">
    <property type="entry name" value="FAD-binding/transporter-associated domain-like"/>
    <property type="match status" value="1"/>
</dbReference>
<evidence type="ECO:0000313" key="3">
    <source>
        <dbReference type="Proteomes" id="UP000597444"/>
    </source>
</evidence>
<dbReference type="GO" id="GO:0008720">
    <property type="term" value="F:D-lactate dehydrogenase (NAD+) activity"/>
    <property type="evidence" value="ECO:0007669"/>
    <property type="project" value="TreeGrafter"/>
</dbReference>
<dbReference type="RefSeq" id="WP_236065065.1">
    <property type="nucleotide sequence ID" value="NZ_BNJK01000001.1"/>
</dbReference>
<dbReference type="EMBL" id="BNJK01000001">
    <property type="protein sequence ID" value="GHO97301.1"/>
    <property type="molecule type" value="Genomic_DNA"/>
</dbReference>
<comment type="caution">
    <text evidence="2">The sequence shown here is derived from an EMBL/GenBank/DDBJ whole genome shotgun (WGS) entry which is preliminary data.</text>
</comment>
<accession>A0A8J3IMH2</accession>
<dbReference type="PROSITE" id="PS51387">
    <property type="entry name" value="FAD_PCMH"/>
    <property type="match status" value="1"/>
</dbReference>
<feature type="domain" description="FAD-binding PCMH-type" evidence="1">
    <location>
        <begin position="65"/>
        <end position="245"/>
    </location>
</feature>
<dbReference type="Gene3D" id="3.30.465.10">
    <property type="match status" value="1"/>
</dbReference>
<protein>
    <recommendedName>
        <fullName evidence="1">FAD-binding PCMH-type domain-containing protein</fullName>
    </recommendedName>
</protein>
<dbReference type="InterPro" id="IPR006094">
    <property type="entry name" value="Oxid_FAD_bind_N"/>
</dbReference>
<name>A0A8J3IMH2_9CHLR</name>
<keyword evidence="3" id="KW-1185">Reference proteome</keyword>
<evidence type="ECO:0000313" key="2">
    <source>
        <dbReference type="EMBL" id="GHO97301.1"/>
    </source>
</evidence>
<dbReference type="InterPro" id="IPR016166">
    <property type="entry name" value="FAD-bd_PCMH"/>
</dbReference>
<gene>
    <name evidence="2" type="ORF">KSF_073490</name>
</gene>
<dbReference type="GO" id="GO:0071949">
    <property type="term" value="F:FAD binding"/>
    <property type="evidence" value="ECO:0007669"/>
    <property type="project" value="InterPro"/>
</dbReference>
<dbReference type="PANTHER" id="PTHR11748">
    <property type="entry name" value="D-LACTATE DEHYDROGENASE"/>
    <property type="match status" value="1"/>
</dbReference>
<dbReference type="PANTHER" id="PTHR11748:SF119">
    <property type="entry name" value="D-2-HYDROXYGLUTARATE DEHYDROGENASE"/>
    <property type="match status" value="1"/>
</dbReference>
<reference evidence="2" key="1">
    <citation type="submission" date="2020-10" db="EMBL/GenBank/DDBJ databases">
        <title>Taxonomic study of unclassified bacteria belonging to the class Ktedonobacteria.</title>
        <authorList>
            <person name="Yabe S."/>
            <person name="Wang C.M."/>
            <person name="Zheng Y."/>
            <person name="Sakai Y."/>
            <person name="Cavaletti L."/>
            <person name="Monciardini P."/>
            <person name="Donadio S."/>
        </authorList>
    </citation>
    <scope>NUCLEOTIDE SEQUENCE</scope>
    <source>
        <strain evidence="2">ID150040</strain>
    </source>
</reference>
<proteinExistence type="predicted"/>
<dbReference type="InterPro" id="IPR036318">
    <property type="entry name" value="FAD-bd_PCMH-like_sf"/>
</dbReference>
<dbReference type="Pfam" id="PF01565">
    <property type="entry name" value="FAD_binding_4"/>
    <property type="match status" value="1"/>
</dbReference>
<dbReference type="InterPro" id="IPR016169">
    <property type="entry name" value="FAD-bd_PCMH_sub2"/>
</dbReference>
<sequence length="250" mass="27855">MKQVVVLNENAQTFVQNSNVHSMPMTKIEIDVEALERDLRAKVRGEVRFFDEGSRALYTTDASNYRQVPIGVVIPKDTNDVVAAVAACRQYAVPPLARGGGTSLAGQCCNVAVVLDMPKYMNNIIELDQEQRRARVRPGFILDHLRNAAEKYHLTFGPDPATHNHCTLGVMIGNNSCGVHALTITLMSCCRRMALMSLELWSAASPLVWSSWKQQRDWCRVRRYAPLLCLAMLISTAVAIKFPCCCSITR</sequence>
<evidence type="ECO:0000259" key="1">
    <source>
        <dbReference type="PROSITE" id="PS51387"/>
    </source>
</evidence>
<dbReference type="Proteomes" id="UP000597444">
    <property type="component" value="Unassembled WGS sequence"/>
</dbReference>
<dbReference type="GO" id="GO:0004458">
    <property type="term" value="F:D-lactate dehydrogenase (cytochrome) activity"/>
    <property type="evidence" value="ECO:0007669"/>
    <property type="project" value="TreeGrafter"/>
</dbReference>